<gene>
    <name evidence="2" type="ORF">GK047_08005</name>
</gene>
<protein>
    <submittedName>
        <fullName evidence="2">DUF4180 domain-containing protein</fullName>
    </submittedName>
</protein>
<comment type="caution">
    <text evidence="2">The sequence shown here is derived from an EMBL/GenBank/DDBJ whole genome shotgun (WGS) entry which is preliminary data.</text>
</comment>
<evidence type="ECO:0000259" key="1">
    <source>
        <dbReference type="Pfam" id="PF13788"/>
    </source>
</evidence>
<dbReference type="Pfam" id="PF13788">
    <property type="entry name" value="DUF4180"/>
    <property type="match status" value="1"/>
</dbReference>
<dbReference type="EMBL" id="JAAIKC010000002">
    <property type="protein sequence ID" value="NEW05951.1"/>
    <property type="molecule type" value="Genomic_DNA"/>
</dbReference>
<evidence type="ECO:0000313" key="2">
    <source>
        <dbReference type="EMBL" id="NEW05951.1"/>
    </source>
</evidence>
<dbReference type="AlphaFoldDB" id="A0A6G3ZWK1"/>
<feature type="domain" description="DUF4180" evidence="1">
    <location>
        <begin position="9"/>
        <end position="118"/>
    </location>
</feature>
<sequence length="121" mass="13601">MKLITIKKNDVEIAVVESNEILITDVQSALDLMATVQYEAGCDCIILNQSALSEDFFDLKTRLAGEILQKFINYRMKVAIVGDFTVFSSQSLKDFIYECNKGKDIFFLSNEQEAIDKLSSG</sequence>
<organism evidence="2">
    <name type="scientific">Paenibacillus sp. SYP-B3998</name>
    <dbReference type="NCBI Taxonomy" id="2678564"/>
    <lineage>
        <taxon>Bacteria</taxon>
        <taxon>Bacillati</taxon>
        <taxon>Bacillota</taxon>
        <taxon>Bacilli</taxon>
        <taxon>Bacillales</taxon>
        <taxon>Paenibacillaceae</taxon>
        <taxon>Paenibacillus</taxon>
    </lineage>
</organism>
<name>A0A6G3ZWK1_9BACL</name>
<dbReference type="InterPro" id="IPR025438">
    <property type="entry name" value="DUF4180"/>
</dbReference>
<accession>A0A6G3ZWK1</accession>
<proteinExistence type="predicted"/>
<reference evidence="2" key="1">
    <citation type="submission" date="2020-02" db="EMBL/GenBank/DDBJ databases">
        <authorList>
            <person name="Shen X.-R."/>
            <person name="Zhang Y.-X."/>
        </authorList>
    </citation>
    <scope>NUCLEOTIDE SEQUENCE</scope>
    <source>
        <strain evidence="2">SYP-B3998</strain>
    </source>
</reference>
<dbReference type="RefSeq" id="WP_163943924.1">
    <property type="nucleotide sequence ID" value="NZ_JAAIKC010000002.1"/>
</dbReference>